<reference evidence="3" key="1">
    <citation type="journal article" date="2019" name="Int. J. Syst. Evol. Microbiol.">
        <title>The Global Catalogue of Microorganisms (GCM) 10K type strain sequencing project: providing services to taxonomists for standard genome sequencing and annotation.</title>
        <authorList>
            <consortium name="The Broad Institute Genomics Platform"/>
            <consortium name="The Broad Institute Genome Sequencing Center for Infectious Disease"/>
            <person name="Wu L."/>
            <person name="Ma J."/>
        </authorList>
    </citation>
    <scope>NUCLEOTIDE SEQUENCE [LARGE SCALE GENOMIC DNA]</scope>
    <source>
        <strain evidence="3">TBRC 1276</strain>
    </source>
</reference>
<evidence type="ECO:0000313" key="3">
    <source>
        <dbReference type="Proteomes" id="UP001595851"/>
    </source>
</evidence>
<feature type="transmembrane region" description="Helical" evidence="1">
    <location>
        <begin position="119"/>
        <end position="147"/>
    </location>
</feature>
<organism evidence="2 3">
    <name type="scientific">Nonomuraea purpurea</name>
    <dbReference type="NCBI Taxonomy" id="1849276"/>
    <lineage>
        <taxon>Bacteria</taxon>
        <taxon>Bacillati</taxon>
        <taxon>Actinomycetota</taxon>
        <taxon>Actinomycetes</taxon>
        <taxon>Streptosporangiales</taxon>
        <taxon>Streptosporangiaceae</taxon>
        <taxon>Nonomuraea</taxon>
    </lineage>
</organism>
<evidence type="ECO:0000313" key="2">
    <source>
        <dbReference type="EMBL" id="MFC4014760.1"/>
    </source>
</evidence>
<feature type="transmembrane region" description="Helical" evidence="1">
    <location>
        <begin position="20"/>
        <end position="40"/>
    </location>
</feature>
<name>A0ABV8GNZ5_9ACTN</name>
<sequence>MTSTPPDTLAQQARTAPAPLLRLGLLSLVAIGIAGAAAELAFERHWRGPVQFIPWAALVLLALGLVLLLAAPRAITVVRVLAAVVLVVSAYGVFTHVSVNFGAGPSDPGWNALSSLTQWWYALTKTVGSAPPLAPGMLAQGALLLLLASTMKRQHR</sequence>
<dbReference type="EMBL" id="JBHSBI010000037">
    <property type="protein sequence ID" value="MFC4014760.1"/>
    <property type="molecule type" value="Genomic_DNA"/>
</dbReference>
<dbReference type="RefSeq" id="WP_379534588.1">
    <property type="nucleotide sequence ID" value="NZ_JBHSBI010000037.1"/>
</dbReference>
<proteinExistence type="predicted"/>
<keyword evidence="3" id="KW-1185">Reference proteome</keyword>
<evidence type="ECO:0000256" key="1">
    <source>
        <dbReference type="SAM" id="Phobius"/>
    </source>
</evidence>
<keyword evidence="1" id="KW-0472">Membrane</keyword>
<keyword evidence="1" id="KW-1133">Transmembrane helix</keyword>
<dbReference type="Proteomes" id="UP001595851">
    <property type="component" value="Unassembled WGS sequence"/>
</dbReference>
<keyword evidence="1" id="KW-0812">Transmembrane</keyword>
<feature type="transmembrane region" description="Helical" evidence="1">
    <location>
        <begin position="52"/>
        <end position="70"/>
    </location>
</feature>
<gene>
    <name evidence="2" type="ORF">ACFOY2_46570</name>
</gene>
<feature type="transmembrane region" description="Helical" evidence="1">
    <location>
        <begin position="77"/>
        <end position="99"/>
    </location>
</feature>
<accession>A0ABV8GNZ5</accession>
<comment type="caution">
    <text evidence="2">The sequence shown here is derived from an EMBL/GenBank/DDBJ whole genome shotgun (WGS) entry which is preliminary data.</text>
</comment>
<protein>
    <submittedName>
        <fullName evidence="2">Uncharacterized protein</fullName>
    </submittedName>
</protein>